<name>A0ABQ9XAC2_9EUKA</name>
<proteinExistence type="inferred from homology"/>
<gene>
    <name evidence="3" type="ORF">BLNAU_15565</name>
</gene>
<dbReference type="EMBL" id="JARBJD010000155">
    <property type="protein sequence ID" value="KAK2949477.1"/>
    <property type="molecule type" value="Genomic_DNA"/>
</dbReference>
<dbReference type="Proteomes" id="UP001281761">
    <property type="component" value="Unassembled WGS sequence"/>
</dbReference>
<dbReference type="SMART" id="SM00512">
    <property type="entry name" value="Skp1"/>
    <property type="match status" value="1"/>
</dbReference>
<keyword evidence="4" id="KW-1185">Reference proteome</keyword>
<evidence type="ECO:0000313" key="3">
    <source>
        <dbReference type="EMBL" id="KAK2949477.1"/>
    </source>
</evidence>
<dbReference type="InterPro" id="IPR011333">
    <property type="entry name" value="SKP1/BTB/POZ_sf"/>
</dbReference>
<dbReference type="SUPFAM" id="SSF54695">
    <property type="entry name" value="POZ domain"/>
    <property type="match status" value="1"/>
</dbReference>
<dbReference type="InterPro" id="IPR001232">
    <property type="entry name" value="SKP1-like"/>
</dbReference>
<dbReference type="Gene3D" id="3.30.710.10">
    <property type="entry name" value="Potassium Channel Kv1.1, Chain A"/>
    <property type="match status" value="1"/>
</dbReference>
<dbReference type="PANTHER" id="PTHR20648">
    <property type="entry name" value="ELONGIN-C"/>
    <property type="match status" value="1"/>
</dbReference>
<evidence type="ECO:0000256" key="2">
    <source>
        <dbReference type="ARBA" id="ARBA00021347"/>
    </source>
</evidence>
<comment type="caution">
    <text evidence="3">The sequence shown here is derived from an EMBL/GenBank/DDBJ whole genome shotgun (WGS) entry which is preliminary data.</text>
</comment>
<dbReference type="InterPro" id="IPR039948">
    <property type="entry name" value="ELC1"/>
</dbReference>
<protein>
    <recommendedName>
        <fullName evidence="2">Elongin-C</fullName>
    </recommendedName>
</protein>
<evidence type="ECO:0000256" key="1">
    <source>
        <dbReference type="ARBA" id="ARBA00009993"/>
    </source>
</evidence>
<sequence length="113" mass="12925">MFSLPFDLTPNQIRELEGLPKRVIIISKNCVKFSVDTIVCLESPVIQTMISNTTFKESKGTIRFVGIDDETLEQVIRFFYHKFLVRDSPSAQPFSFPPELALKVMMAADYLMC</sequence>
<comment type="similarity">
    <text evidence="1">Belongs to the SKP1 family.</text>
</comment>
<organism evidence="3 4">
    <name type="scientific">Blattamonas nauphoetae</name>
    <dbReference type="NCBI Taxonomy" id="2049346"/>
    <lineage>
        <taxon>Eukaryota</taxon>
        <taxon>Metamonada</taxon>
        <taxon>Preaxostyla</taxon>
        <taxon>Oxymonadida</taxon>
        <taxon>Blattamonas</taxon>
    </lineage>
</organism>
<evidence type="ECO:0000313" key="4">
    <source>
        <dbReference type="Proteomes" id="UP001281761"/>
    </source>
</evidence>
<reference evidence="3 4" key="1">
    <citation type="journal article" date="2022" name="bioRxiv">
        <title>Genomics of Preaxostyla Flagellates Illuminates Evolutionary Transitions and the Path Towards Mitochondrial Loss.</title>
        <authorList>
            <person name="Novak L.V.F."/>
            <person name="Treitli S.C."/>
            <person name="Pyrih J."/>
            <person name="Halakuc P."/>
            <person name="Pipaliya S.V."/>
            <person name="Vacek V."/>
            <person name="Brzon O."/>
            <person name="Soukal P."/>
            <person name="Eme L."/>
            <person name="Dacks J.B."/>
            <person name="Karnkowska A."/>
            <person name="Elias M."/>
            <person name="Hampl V."/>
        </authorList>
    </citation>
    <scope>NUCLEOTIDE SEQUENCE [LARGE SCALE GENOMIC DNA]</scope>
    <source>
        <strain evidence="3">NAU3</strain>
        <tissue evidence="3">Gut</tissue>
    </source>
</reference>
<accession>A0ABQ9XAC2</accession>